<feature type="short sequence motif" description="DGA/G" evidence="2">
    <location>
        <begin position="179"/>
        <end position="181"/>
    </location>
</feature>
<feature type="active site" description="Nucleophile" evidence="2">
    <location>
        <position position="43"/>
    </location>
</feature>
<keyword evidence="2" id="KW-0442">Lipid degradation</keyword>
<comment type="caution">
    <text evidence="4">The sequence shown here is derived from an EMBL/GenBank/DDBJ whole genome shotgun (WGS) entry which is preliminary data.</text>
</comment>
<accession>A0A231V335</accession>
<evidence type="ECO:0000313" key="4">
    <source>
        <dbReference type="EMBL" id="OXT01976.1"/>
    </source>
</evidence>
<name>A0A231V335_9HYPH</name>
<organism evidence="4 5">
    <name type="scientific">Notoacmeibacter marinus</name>
    <dbReference type="NCBI Taxonomy" id="1876515"/>
    <lineage>
        <taxon>Bacteria</taxon>
        <taxon>Pseudomonadati</taxon>
        <taxon>Pseudomonadota</taxon>
        <taxon>Alphaproteobacteria</taxon>
        <taxon>Hyphomicrobiales</taxon>
        <taxon>Notoacmeibacteraceae</taxon>
        <taxon>Notoacmeibacter</taxon>
    </lineage>
</organism>
<dbReference type="GO" id="GO:0016042">
    <property type="term" value="P:lipid catabolic process"/>
    <property type="evidence" value="ECO:0007669"/>
    <property type="project" value="UniProtKB-UniRule"/>
</dbReference>
<dbReference type="PANTHER" id="PTHR24138:SF10">
    <property type="entry name" value="PHOSPHOLIPASE A2"/>
    <property type="match status" value="1"/>
</dbReference>
<proteinExistence type="predicted"/>
<gene>
    <name evidence="4" type="ORF">B7H23_03295</name>
</gene>
<evidence type="ECO:0000313" key="5">
    <source>
        <dbReference type="Proteomes" id="UP000215405"/>
    </source>
</evidence>
<dbReference type="CDD" id="cd07199">
    <property type="entry name" value="Pat17_PNPLA8_PNPLA9_like"/>
    <property type="match status" value="1"/>
</dbReference>
<dbReference type="EMBL" id="NBYO01000001">
    <property type="protein sequence ID" value="OXT01976.1"/>
    <property type="molecule type" value="Genomic_DNA"/>
</dbReference>
<sequence>MFRILALDGGGIKGTFTAAILTELERQTGCRLADHFDLMVGTSTGGILALGLALGIEASALLDLYVKRGADIFPSLGFLGAQRGMLRQLFRPKLRQEELRTVLAEYIGEKRLGDAAVPLVIASYEAVRGRPYLFKTPHHPNHSRDYRASAVDVALATSAAPTFFRAAAVAARKGESYFDGGVWANSPTMVGIAEAVAFFGVPLSEIELLSIGTTDEVRSFSHMREAGMLKWNVGLVDILMSAQADAARAQSALLLDDRMLRIDMVRPSGAYSLDRADAQTIGELAALGEGKAAERQVVEQVKARFLNGQRAERYTPVHS</sequence>
<dbReference type="GO" id="GO:0016787">
    <property type="term" value="F:hydrolase activity"/>
    <property type="evidence" value="ECO:0007669"/>
    <property type="project" value="UniProtKB-UniRule"/>
</dbReference>
<reference evidence="5" key="1">
    <citation type="journal article" date="2017" name="Int. J. Syst. Evol. Microbiol.">
        <title>Notoacmeibacter marinus gen. nov., sp. nov., isolated from the gut of a limpet and proposal of Notoacmeibacteraceae fam. nov. in the order Rhizobiales of the class Alphaproteobacteria.</title>
        <authorList>
            <person name="Huang Z."/>
            <person name="Guo F."/>
            <person name="Lai Q."/>
        </authorList>
    </citation>
    <scope>NUCLEOTIDE SEQUENCE [LARGE SCALE GENOMIC DNA]</scope>
    <source>
        <strain evidence="5">XMTR2A4</strain>
    </source>
</reference>
<dbReference type="InterPro" id="IPR016035">
    <property type="entry name" value="Acyl_Trfase/lysoPLipase"/>
</dbReference>
<protein>
    <recommendedName>
        <fullName evidence="3">PNPLA domain-containing protein</fullName>
    </recommendedName>
</protein>
<dbReference type="InterPro" id="IPR047156">
    <property type="entry name" value="Teg/CotR/CapV-like"/>
</dbReference>
<feature type="short sequence motif" description="GXGXXG" evidence="2">
    <location>
        <begin position="9"/>
        <end position="14"/>
    </location>
</feature>
<evidence type="ECO:0000256" key="2">
    <source>
        <dbReference type="PROSITE-ProRule" id="PRU01161"/>
    </source>
</evidence>
<dbReference type="InterPro" id="IPR002641">
    <property type="entry name" value="PNPLA_dom"/>
</dbReference>
<dbReference type="Gene3D" id="3.40.1090.10">
    <property type="entry name" value="Cytosolic phospholipase A2 catalytic domain"/>
    <property type="match status" value="1"/>
</dbReference>
<dbReference type="RefSeq" id="WP_094075942.1">
    <property type="nucleotide sequence ID" value="NZ_NBYO01000001.1"/>
</dbReference>
<dbReference type="Proteomes" id="UP000215405">
    <property type="component" value="Unassembled WGS sequence"/>
</dbReference>
<evidence type="ECO:0000259" key="3">
    <source>
        <dbReference type="PROSITE" id="PS51635"/>
    </source>
</evidence>
<keyword evidence="2" id="KW-0378">Hydrolase</keyword>
<dbReference type="Pfam" id="PF01734">
    <property type="entry name" value="Patatin"/>
    <property type="match status" value="1"/>
</dbReference>
<evidence type="ECO:0000256" key="1">
    <source>
        <dbReference type="ARBA" id="ARBA00023098"/>
    </source>
</evidence>
<feature type="domain" description="PNPLA" evidence="3">
    <location>
        <begin position="5"/>
        <end position="192"/>
    </location>
</feature>
<dbReference type="NCBIfam" id="NF041079">
    <property type="entry name" value="CBASS_lipase"/>
    <property type="match status" value="1"/>
</dbReference>
<feature type="short sequence motif" description="GXSXG" evidence="2">
    <location>
        <begin position="41"/>
        <end position="45"/>
    </location>
</feature>
<keyword evidence="5" id="KW-1185">Reference proteome</keyword>
<dbReference type="PROSITE" id="PS51635">
    <property type="entry name" value="PNPLA"/>
    <property type="match status" value="1"/>
</dbReference>
<keyword evidence="1 2" id="KW-0443">Lipid metabolism</keyword>
<dbReference type="AlphaFoldDB" id="A0A231V335"/>
<dbReference type="SUPFAM" id="SSF52151">
    <property type="entry name" value="FabD/lysophospholipase-like"/>
    <property type="match status" value="1"/>
</dbReference>
<feature type="active site" description="Proton acceptor" evidence="2">
    <location>
        <position position="179"/>
    </location>
</feature>
<dbReference type="PANTHER" id="PTHR24138">
    <property type="entry name" value="INTRACELLLAR PHOSPHOLIPASE A FAMILY"/>
    <property type="match status" value="1"/>
</dbReference>